<protein>
    <submittedName>
        <fullName evidence="5">Lipopolysaccharide transport periplasmic protein LptA</fullName>
    </submittedName>
</protein>
<evidence type="ECO:0000259" key="4">
    <source>
        <dbReference type="Pfam" id="PF03968"/>
    </source>
</evidence>
<dbReference type="Pfam" id="PF03968">
    <property type="entry name" value="LptD_N"/>
    <property type="match status" value="1"/>
</dbReference>
<evidence type="ECO:0000256" key="3">
    <source>
        <dbReference type="ARBA" id="ARBA00022764"/>
    </source>
</evidence>
<dbReference type="PANTHER" id="PTHR36504:SF1">
    <property type="entry name" value="LIPOPOLYSACCHARIDE EXPORT SYSTEM PROTEIN LPTA"/>
    <property type="match status" value="1"/>
</dbReference>
<evidence type="ECO:0000256" key="1">
    <source>
        <dbReference type="ARBA" id="ARBA00022448"/>
    </source>
</evidence>
<keyword evidence="3" id="KW-0574">Periplasm</keyword>
<proteinExistence type="predicted"/>
<evidence type="ECO:0000256" key="2">
    <source>
        <dbReference type="ARBA" id="ARBA00022729"/>
    </source>
</evidence>
<dbReference type="Gene3D" id="2.60.450.10">
    <property type="entry name" value="Lipopolysaccharide (LPS) transport protein A like domain"/>
    <property type="match status" value="1"/>
</dbReference>
<organism evidence="5 6">
    <name type="scientific">Erwinia aphidicola</name>
    <dbReference type="NCBI Taxonomy" id="68334"/>
    <lineage>
        <taxon>Bacteria</taxon>
        <taxon>Pseudomonadati</taxon>
        <taxon>Pseudomonadota</taxon>
        <taxon>Gammaproteobacteria</taxon>
        <taxon>Enterobacterales</taxon>
        <taxon>Erwiniaceae</taxon>
        <taxon>Erwinia</taxon>
    </lineage>
</organism>
<comment type="caution">
    <text evidence="5">The sequence shown here is derived from an EMBL/GenBank/DDBJ whole genome shotgun (WGS) entry which is preliminary data.</text>
</comment>
<keyword evidence="2" id="KW-0732">Signal</keyword>
<dbReference type="EMBL" id="JBANEI010000039">
    <property type="protein sequence ID" value="MEI2684683.1"/>
    <property type="molecule type" value="Genomic_DNA"/>
</dbReference>
<dbReference type="RefSeq" id="WP_336204569.1">
    <property type="nucleotide sequence ID" value="NZ_JBANEI010000039.1"/>
</dbReference>
<feature type="domain" description="Organic solvent tolerance-like N-terminal" evidence="4">
    <location>
        <begin position="12"/>
        <end position="103"/>
    </location>
</feature>
<keyword evidence="1" id="KW-0813">Transport</keyword>
<dbReference type="NCBIfam" id="TIGR03002">
    <property type="entry name" value="outer_YhbN_LptA"/>
    <property type="match status" value="1"/>
</dbReference>
<evidence type="ECO:0000313" key="5">
    <source>
        <dbReference type="EMBL" id="MEI2684683.1"/>
    </source>
</evidence>
<dbReference type="InterPro" id="IPR014340">
    <property type="entry name" value="LptA"/>
</dbReference>
<dbReference type="Proteomes" id="UP001306592">
    <property type="component" value="Unassembled WGS sequence"/>
</dbReference>
<accession>A0ABU8DPL0</accession>
<reference evidence="5 6" key="1">
    <citation type="submission" date="2024-02" db="EMBL/GenBank/DDBJ databases">
        <title>First report Erwinia aphidicola in onion in Chile.</title>
        <authorList>
            <person name="Valenzuela M."/>
            <person name="Pena M."/>
            <person name="Dutta B."/>
        </authorList>
    </citation>
    <scope>NUCLEOTIDE SEQUENCE [LARGE SCALE GENOMIC DNA]</scope>
    <source>
        <strain evidence="5 6">QCJ3A</strain>
    </source>
</reference>
<dbReference type="InterPro" id="IPR005653">
    <property type="entry name" value="OstA-like_N"/>
</dbReference>
<evidence type="ECO:0000313" key="6">
    <source>
        <dbReference type="Proteomes" id="UP001306592"/>
    </source>
</evidence>
<keyword evidence="6" id="KW-1185">Reference proteome</keyword>
<gene>
    <name evidence="5" type="primary">lptA</name>
    <name evidence="5" type="ORF">V8N49_24030</name>
</gene>
<dbReference type="InterPro" id="IPR052037">
    <property type="entry name" value="LPS_export_LptA"/>
</dbReference>
<name>A0ABU8DPL0_ERWAP</name>
<dbReference type="PANTHER" id="PTHR36504">
    <property type="entry name" value="LIPOPOLYSACCHARIDE EXPORT SYSTEM PROTEIN LPTA"/>
    <property type="match status" value="1"/>
</dbReference>
<sequence length="129" mass="14174">MRTTSYGNIKAVGHVHAASWDMTIDAEEAIYYRENPNDTYITATGNPIKYNGITEDGKPFSGNSKKLKYTPETGEVILTNEAFVQQNGNNLSAEVITYNTITKKKIASAAPGKIVRSVIYPDKVSQAKK</sequence>